<evidence type="ECO:0000256" key="1">
    <source>
        <dbReference type="ARBA" id="ARBA00012494"/>
    </source>
</evidence>
<keyword evidence="4 7" id="KW-0548">Nucleotidyltransferase</keyword>
<sequence>MDDPTIRAYPIFDLTHKTQPVSFSSMKAHYERIFICAVEAFSSVLPNRIKADSMETWYGDRLAWGAAGGAPGAKIQWSSDSTERLNKRGALLMISYSHLERVLNDIGKAHLYSKMARKWELGKFRGIWNTAIENYIFQGYIADIIENNARGDTWYSAGESPRLKYANEAKRVIDHIFSSTVMWDYSDFNINHTFILMKVLLAAALTVLLERVEPNPGEDIEVIRNDMKRCVVWTNTARDVTILDNNNDEEIEIVALVARSMQSGERMTSFINTFSSRTYLLSVNKWAMQTLGRELAPTSDSSVTRRSQYHLGDDVWAYVSDVVDGLLLCIIFNLHGYAGQLYKITLSYSGVGEYLRLMYDSHESTVAGYPIRSLAGLIGGEFSRDSIQDPGARAVSFVDQYQKVINRGAKYLPTRLLHRMIDLHCTATYTPPGDRPHRITVPYHVLSIPSSLGGYGIRTSDWHSISLSKYGTTAYSGIVSVRLCELIHPLFCLNLKFSICVKTRSHVNILTQSHSHIFTSIYDVSSPKVYVTSDRLDNNEQNYIFLGLLDFQTSFQVMTKFFVLLANYISNNSQLPLPNDITMHSLKSNADPPPLSVPRIDPSLFWSKDNVKRFDGATLLPDLRFKPTDPSGAGKHYEEIKQVIAKSVLSGAYDKKSISKEYAVYAMKLEKWLKGIQNGNDVIISNLSTPLLNEFSSYITAHAIDLYQYVNNMNTGQKLQSAKHLISIFNVSGLFNKHFGFSNYEAFQIYVKQYRSLGAGISGKWAALFFDNLIGHDKTLLDVQSRYLHLFYDYRTNEAALNFISMLLVGGIVPYPPPPNGLSPSLISFIRSLINEFISHLYTYVH</sequence>
<dbReference type="GO" id="GO:0000166">
    <property type="term" value="F:nucleotide binding"/>
    <property type="evidence" value="ECO:0007669"/>
    <property type="project" value="UniProtKB-KW"/>
</dbReference>
<proteinExistence type="predicted"/>
<keyword evidence="2 7" id="KW-0696">RNA-directed RNA polymerase</keyword>
<dbReference type="Proteomes" id="UP001237268">
    <property type="component" value="Segment"/>
</dbReference>
<dbReference type="SUPFAM" id="SSF56672">
    <property type="entry name" value="DNA/RNA polymerases"/>
    <property type="match status" value="1"/>
</dbReference>
<keyword evidence="7" id="KW-0693">Viral RNA replication</keyword>
<evidence type="ECO:0000256" key="4">
    <source>
        <dbReference type="ARBA" id="ARBA00022695"/>
    </source>
</evidence>
<evidence type="ECO:0000313" key="8">
    <source>
        <dbReference type="EMBL" id="QOI17266.1"/>
    </source>
</evidence>
<dbReference type="GO" id="GO:0003968">
    <property type="term" value="F:RNA-directed RNA polymerase activity"/>
    <property type="evidence" value="ECO:0007669"/>
    <property type="project" value="UniProtKB-KW"/>
</dbReference>
<protein>
    <recommendedName>
        <fullName evidence="1 7">RNA-directed RNA polymerase</fullName>
        <ecNumber evidence="1 7">2.7.7.48</ecNumber>
    </recommendedName>
</protein>
<evidence type="ECO:0000256" key="7">
    <source>
        <dbReference type="RuleBase" id="RU364050"/>
    </source>
</evidence>
<evidence type="ECO:0000313" key="9">
    <source>
        <dbReference type="Proteomes" id="UP001237268"/>
    </source>
</evidence>
<reference evidence="8" key="1">
    <citation type="journal article" date="2021" name="Virology">
        <title>Novel and diverse mycoviruses co-inhabiting the hypogeous ectomycorrhizal fungus Picoa juniperi.</title>
        <authorList>
            <person name="Sahin E."/>
            <person name="Keskin E."/>
            <person name="Akata I."/>
        </authorList>
    </citation>
    <scope>NUCLEOTIDE SEQUENCE</scope>
    <source>
        <strain evidence="8">ANK_VIR-89</strain>
    </source>
</reference>
<comment type="catalytic activity">
    <reaction evidence="6 7">
        <text>RNA(n) + a ribonucleoside 5'-triphosphate = RNA(n+1) + diphosphate</text>
        <dbReference type="Rhea" id="RHEA:21248"/>
        <dbReference type="Rhea" id="RHEA-COMP:14527"/>
        <dbReference type="Rhea" id="RHEA-COMP:17342"/>
        <dbReference type="ChEBI" id="CHEBI:33019"/>
        <dbReference type="ChEBI" id="CHEBI:61557"/>
        <dbReference type="ChEBI" id="CHEBI:140395"/>
        <dbReference type="EC" id="2.7.7.48"/>
    </reaction>
</comment>
<dbReference type="Pfam" id="PF02123">
    <property type="entry name" value="RdRP_4"/>
    <property type="match status" value="1"/>
</dbReference>
<evidence type="ECO:0000256" key="3">
    <source>
        <dbReference type="ARBA" id="ARBA00022679"/>
    </source>
</evidence>
<dbReference type="GO" id="GO:0006351">
    <property type="term" value="P:DNA-templated transcription"/>
    <property type="evidence" value="ECO:0007669"/>
    <property type="project" value="InterPro"/>
</dbReference>
<organism evidence="8 9">
    <name type="scientific">Picoa juniperi mycovirus 1</name>
    <dbReference type="NCBI Taxonomy" id="2778518"/>
    <lineage>
        <taxon>Viruses</taxon>
        <taxon>Riboviria</taxon>
        <taxon>Orthornavirae</taxon>
        <taxon>Duplornaviricota</taxon>
        <taxon>Chrymotiviricetes</taxon>
        <taxon>Ghabrivirales</taxon>
        <taxon>Alphatotivirineae</taxon>
        <taxon>Fusagraviridae</taxon>
        <taxon>Fusagravirus</taxon>
        <taxon>Fusagravirus jyuroku</taxon>
    </lineage>
</organism>
<keyword evidence="5 7" id="KW-0547">Nucleotide-binding</keyword>
<evidence type="ECO:0000256" key="2">
    <source>
        <dbReference type="ARBA" id="ARBA00022484"/>
    </source>
</evidence>
<keyword evidence="9" id="KW-1185">Reference proteome</keyword>
<keyword evidence="3 7" id="KW-0808">Transferase</keyword>
<dbReference type="InterPro" id="IPR001795">
    <property type="entry name" value="RNA-dir_pol_luteovirus"/>
</dbReference>
<evidence type="ECO:0000256" key="5">
    <source>
        <dbReference type="ARBA" id="ARBA00022741"/>
    </source>
</evidence>
<name>A0A7L8Y9C1_9VIRU</name>
<evidence type="ECO:0000256" key="6">
    <source>
        <dbReference type="ARBA" id="ARBA00048744"/>
    </source>
</evidence>
<accession>A0A7L8Y9C1</accession>
<dbReference type="EMBL" id="MT876190">
    <property type="protein sequence ID" value="QOI17266.1"/>
    <property type="molecule type" value="Genomic_RNA"/>
</dbReference>
<gene>
    <name evidence="8" type="primary">RdRp</name>
</gene>
<dbReference type="InterPro" id="IPR043502">
    <property type="entry name" value="DNA/RNA_pol_sf"/>
</dbReference>
<dbReference type="EC" id="2.7.7.48" evidence="1 7"/>
<dbReference type="GO" id="GO:0003723">
    <property type="term" value="F:RNA binding"/>
    <property type="evidence" value="ECO:0007669"/>
    <property type="project" value="InterPro"/>
</dbReference>